<name>H6N642_MYCHN</name>
<evidence type="ECO:0000256" key="1">
    <source>
        <dbReference type="SAM" id="SignalP"/>
    </source>
</evidence>
<evidence type="ECO:0000313" key="2">
    <source>
        <dbReference type="EMBL" id="AEW45114.1"/>
    </source>
</evidence>
<dbReference type="EMBL" id="CP003199">
    <property type="protein sequence ID" value="AEW45114.1"/>
    <property type="molecule type" value="Genomic_DNA"/>
</dbReference>
<gene>
    <name evidence="2" type="ordered locus">MHC_01240</name>
</gene>
<dbReference type="OrthoDB" id="9824929at2"/>
<dbReference type="STRING" id="1111676.MHC_01240"/>
<dbReference type="KEGG" id="mhe:MHC_01240"/>
<evidence type="ECO:0008006" key="4">
    <source>
        <dbReference type="Google" id="ProtNLM"/>
    </source>
</evidence>
<protein>
    <recommendedName>
        <fullName evidence="4">Lipoprotein</fullName>
    </recommendedName>
</protein>
<keyword evidence="1" id="KW-0732">Signal</keyword>
<organism evidence="2 3">
    <name type="scientific">Mycoplasma haemocanis (strain Illinois)</name>
    <dbReference type="NCBI Taxonomy" id="1111676"/>
    <lineage>
        <taxon>Bacteria</taxon>
        <taxon>Bacillati</taxon>
        <taxon>Mycoplasmatota</taxon>
        <taxon>Mollicutes</taxon>
        <taxon>Mycoplasmataceae</taxon>
        <taxon>Mycoplasma</taxon>
    </lineage>
</organism>
<evidence type="ECO:0000313" key="3">
    <source>
        <dbReference type="Proteomes" id="UP000009135"/>
    </source>
</evidence>
<reference evidence="2 3" key="1">
    <citation type="journal article" date="2012" name="J. Bacteriol.">
        <title>Complete genome sequence of Mycoplasma haemocanis strain Illinois.</title>
        <authorList>
            <person name="do Nascimento N.C."/>
            <person name="Guimaraes A.M."/>
            <person name="Santos A.P."/>
            <person name="Sanmiguel P.J."/>
            <person name="Messick J.B."/>
        </authorList>
    </citation>
    <scope>NUCLEOTIDE SEQUENCE [LARGE SCALE GENOMIC DNA]</scope>
    <source>
        <strain evidence="2 3">Illinois</strain>
    </source>
</reference>
<sequence length="231" mass="25769">MALIVKIASTLVAVGTASAGAIYFGTDWFKKDPKSVKSSIASLIQKSNPEKRLLTSSEQPSDKAWKDAWAKYRNQNKESNPWGIASWTRVDSNVQGDINAPSDFISKCISQNSSEVLNSEDPLYKEVLDYCTRDTLIKDLISTSKRLLVNSGSTDSEAWNTAWKAYKDKNTNNQQNKDKWTLSDWNQKYGESSAPDSFKNKCIEKSSANAYSGSSLVEDYELVSEWCTTNA</sequence>
<keyword evidence="3" id="KW-1185">Reference proteome</keyword>
<feature type="chain" id="PRO_5003604583" description="Lipoprotein" evidence="1">
    <location>
        <begin position="22"/>
        <end position="231"/>
    </location>
</feature>
<dbReference type="HOGENOM" id="CLU_098620_0_0_14"/>
<feature type="signal peptide" evidence="1">
    <location>
        <begin position="1"/>
        <end position="21"/>
    </location>
</feature>
<accession>H6N642</accession>
<dbReference type="AlphaFoldDB" id="H6N642"/>
<dbReference type="Proteomes" id="UP000009135">
    <property type="component" value="Chromosome"/>
</dbReference>
<proteinExistence type="predicted"/>